<keyword evidence="16" id="KW-0473">Membrane attack complex</keyword>
<dbReference type="PANTHER" id="PTHR45742:SF2">
    <property type="entry name" value="COMPLEMENT COMPONENT C7"/>
    <property type="match status" value="1"/>
</dbReference>
<keyword evidence="11" id="KW-0732">Signal</keyword>
<dbReference type="PRINTS" id="PR00764">
    <property type="entry name" value="COMPLEMENTC9"/>
</dbReference>
<evidence type="ECO:0000256" key="22">
    <source>
        <dbReference type="ARBA" id="ARBA00093281"/>
    </source>
</evidence>
<dbReference type="InterPro" id="IPR001862">
    <property type="entry name" value="MAC_perforin"/>
</dbReference>
<dbReference type="SMART" id="SM00057">
    <property type="entry name" value="FIMAC"/>
    <property type="match status" value="1"/>
</dbReference>
<evidence type="ECO:0000259" key="26">
    <source>
        <dbReference type="PROSITE" id="PS50923"/>
    </source>
</evidence>
<dbReference type="Gene3D" id="3.30.60.30">
    <property type="match status" value="2"/>
</dbReference>
<dbReference type="Proteomes" id="UP000770717">
    <property type="component" value="Unassembled WGS sequence"/>
</dbReference>
<feature type="domain" description="Sushi" evidence="26">
    <location>
        <begin position="508"/>
        <end position="569"/>
    </location>
</feature>
<keyword evidence="14" id="KW-0391">Immunity</keyword>
<dbReference type="InterPro" id="IPR020863">
    <property type="entry name" value="MACPF_CS"/>
</dbReference>
<dbReference type="Pfam" id="PF00057">
    <property type="entry name" value="Ldl_recept_a"/>
    <property type="match status" value="1"/>
</dbReference>
<dbReference type="PROSITE" id="PS50923">
    <property type="entry name" value="SUSHI"/>
    <property type="match status" value="2"/>
</dbReference>
<dbReference type="PANTHER" id="PTHR45742">
    <property type="entry name" value="COMPLEMENT COMPONENT C6"/>
    <property type="match status" value="1"/>
</dbReference>
<evidence type="ECO:0000256" key="10">
    <source>
        <dbReference type="ARBA" id="ARBA00022692"/>
    </source>
</evidence>
<dbReference type="GO" id="GO:0005576">
    <property type="term" value="C:extracellular region"/>
    <property type="evidence" value="ECO:0007669"/>
    <property type="project" value="UniProtKB-SubCell"/>
</dbReference>
<organism evidence="27 28">
    <name type="scientific">Eleutherodactylus coqui</name>
    <name type="common">Puerto Rican coqui</name>
    <dbReference type="NCBI Taxonomy" id="57060"/>
    <lineage>
        <taxon>Eukaryota</taxon>
        <taxon>Metazoa</taxon>
        <taxon>Chordata</taxon>
        <taxon>Craniata</taxon>
        <taxon>Vertebrata</taxon>
        <taxon>Euteleostomi</taxon>
        <taxon>Amphibia</taxon>
        <taxon>Batrachia</taxon>
        <taxon>Anura</taxon>
        <taxon>Neobatrachia</taxon>
        <taxon>Hyloidea</taxon>
        <taxon>Eleutherodactylidae</taxon>
        <taxon>Eleutherodactylinae</taxon>
        <taxon>Eleutherodactylus</taxon>
        <taxon>Eleutherodactylus</taxon>
    </lineage>
</organism>
<keyword evidence="20" id="KW-1053">Target membrane</keyword>
<dbReference type="Pfam" id="PF01823">
    <property type="entry name" value="MACPF"/>
    <property type="match status" value="2"/>
</dbReference>
<evidence type="ECO:0000256" key="24">
    <source>
        <dbReference type="PROSITE-ProRule" id="PRU00124"/>
    </source>
</evidence>
<dbReference type="GO" id="GO:0031640">
    <property type="term" value="P:killing of cells of another organism"/>
    <property type="evidence" value="ECO:0007669"/>
    <property type="project" value="UniProtKB-KW"/>
</dbReference>
<dbReference type="FunFam" id="4.10.400.10:FF:000099">
    <property type="entry name" value="Complement component C7"/>
    <property type="match status" value="1"/>
</dbReference>
<dbReference type="AlphaFoldDB" id="A0A8J6KD10"/>
<dbReference type="Pfam" id="PF00084">
    <property type="entry name" value="Sushi"/>
    <property type="match status" value="2"/>
</dbReference>
<comment type="caution">
    <text evidence="27">The sequence shown here is derived from an EMBL/GenBank/DDBJ whole genome shotgun (WGS) entry which is preliminary data.</text>
</comment>
<evidence type="ECO:0000313" key="27">
    <source>
        <dbReference type="EMBL" id="KAG9488452.1"/>
    </source>
</evidence>
<keyword evidence="9 25" id="KW-0768">Sushi</keyword>
<dbReference type="PROSITE" id="PS00279">
    <property type="entry name" value="MACPF_1"/>
    <property type="match status" value="1"/>
</dbReference>
<dbReference type="Gene3D" id="2.20.100.10">
    <property type="entry name" value="Thrombospondin type-1 (TSP1) repeat"/>
    <property type="match status" value="2"/>
</dbReference>
<dbReference type="InterPro" id="IPR003884">
    <property type="entry name" value="FacI_MAC"/>
</dbReference>
<evidence type="ECO:0000256" key="23">
    <source>
        <dbReference type="ARBA" id="ARBA00093478"/>
    </source>
</evidence>
<evidence type="ECO:0000256" key="18">
    <source>
        <dbReference type="ARBA" id="ARBA00023157"/>
    </source>
</evidence>
<evidence type="ECO:0000256" key="25">
    <source>
        <dbReference type="PROSITE-ProRule" id="PRU00302"/>
    </source>
</evidence>
<keyword evidence="12" id="KW-0677">Repeat</keyword>
<dbReference type="GO" id="GO:0045087">
    <property type="term" value="P:innate immune response"/>
    <property type="evidence" value="ECO:0007669"/>
    <property type="project" value="UniProtKB-KW"/>
</dbReference>
<evidence type="ECO:0000256" key="14">
    <source>
        <dbReference type="ARBA" id="ARBA00022859"/>
    </source>
</evidence>
<dbReference type="SMART" id="SM00192">
    <property type="entry name" value="LDLa"/>
    <property type="match status" value="1"/>
</dbReference>
<reference evidence="27" key="1">
    <citation type="thesis" date="2020" institute="ProQuest LLC" country="789 East Eisenhower Parkway, Ann Arbor, MI, USA">
        <title>Comparative Genomics and Chromosome Evolution.</title>
        <authorList>
            <person name="Mudd A.B."/>
        </authorList>
    </citation>
    <scope>NUCLEOTIDE SEQUENCE</scope>
    <source>
        <strain evidence="27">HN-11 Male</strain>
        <tissue evidence="27">Kidney and liver</tissue>
    </source>
</reference>
<dbReference type="GO" id="GO:0006958">
    <property type="term" value="P:complement activation, classical pathway"/>
    <property type="evidence" value="ECO:0007669"/>
    <property type="project" value="UniProtKB-KW"/>
</dbReference>
<evidence type="ECO:0000256" key="9">
    <source>
        <dbReference type="ARBA" id="ARBA00022659"/>
    </source>
</evidence>
<evidence type="ECO:0000256" key="1">
    <source>
        <dbReference type="ARBA" id="ARBA00004276"/>
    </source>
</evidence>
<evidence type="ECO:0000256" key="7">
    <source>
        <dbReference type="ARBA" id="ARBA00022537"/>
    </source>
</evidence>
<dbReference type="InterPro" id="IPR000436">
    <property type="entry name" value="Sushi_SCR_CCP_dom"/>
</dbReference>
<comment type="function">
    <text evidence="22">Component of the membrane attack complex (MAC), a multiprotein complex activated by the complement cascade, which inserts into a target cell membrane and forms a pore, leading to target cell membrane rupture and cell lysis. The MAC is initiated by proteolytic cleavage of C5 into complement C5b in response to the classical, alternative, lectin and GZMK complement pathways. The complement pathways consist in a cascade of proteins that leads to phagocytosis and breakdown of pathogens and signaling that strengthens the adaptive immune system. C7 serves as a membrane anchor. During MAC assembly, associates with C5b and C6 to form the C5b-7 complex, a key lipophilic precursor of the MAC complex, which associates with the outer leaflet and reduces the energy for membrane bending.</text>
</comment>
<evidence type="ECO:0000256" key="12">
    <source>
        <dbReference type="ARBA" id="ARBA00022737"/>
    </source>
</evidence>
<evidence type="ECO:0000313" key="28">
    <source>
        <dbReference type="Proteomes" id="UP000770717"/>
    </source>
</evidence>
<dbReference type="InterPro" id="IPR002172">
    <property type="entry name" value="LDrepeatLR_classA_rpt"/>
</dbReference>
<dbReference type="InterPro" id="IPR020864">
    <property type="entry name" value="MACPF"/>
</dbReference>
<dbReference type="Pfam" id="PF21195">
    <property type="entry name" value="EGF_C8A_B_C6"/>
    <property type="match status" value="1"/>
</dbReference>
<evidence type="ECO:0000256" key="5">
    <source>
        <dbReference type="ARBA" id="ARBA00022525"/>
    </source>
</evidence>
<dbReference type="Gene3D" id="4.10.400.10">
    <property type="entry name" value="Low-density Lipoprotein Receptor"/>
    <property type="match status" value="1"/>
</dbReference>
<dbReference type="PROSITE" id="PS01209">
    <property type="entry name" value="LDLRA_1"/>
    <property type="match status" value="1"/>
</dbReference>
<keyword evidence="4" id="KW-1134">Transmembrane beta strand</keyword>
<evidence type="ECO:0000256" key="13">
    <source>
        <dbReference type="ARBA" id="ARBA00022852"/>
    </source>
</evidence>
<name>A0A8J6KD10_ELECQ</name>
<comment type="similarity">
    <text evidence="3">Belongs to the complement C6/C7/C8/C9 family.</text>
</comment>
<evidence type="ECO:0000256" key="17">
    <source>
        <dbReference type="ARBA" id="ARBA00023136"/>
    </source>
</evidence>
<keyword evidence="5" id="KW-0964">Secreted</keyword>
<evidence type="ECO:0000256" key="4">
    <source>
        <dbReference type="ARBA" id="ARBA00022452"/>
    </source>
</evidence>
<keyword evidence="13" id="KW-0204">Cytolysis</keyword>
<evidence type="ECO:0000256" key="15">
    <source>
        <dbReference type="ARBA" id="ARBA00022875"/>
    </source>
</evidence>
<evidence type="ECO:0000256" key="2">
    <source>
        <dbReference type="ARBA" id="ARBA00004613"/>
    </source>
</evidence>
<evidence type="ECO:0000256" key="11">
    <source>
        <dbReference type="ARBA" id="ARBA00022729"/>
    </source>
</evidence>
<comment type="subunit">
    <text evidence="23">Monomer or dimer; as a C5b-7 complex it can also form multimeric rosettes. Component of the membrane attack complex (MAC), composed of complement C5b, C6, C7, C8A, C8B, C8G and multiple copies of the pore-forming subunit C9.</text>
</comment>
<dbReference type="InterPro" id="IPR023415">
    <property type="entry name" value="LDLR_class-A_CS"/>
</dbReference>
<evidence type="ECO:0000256" key="20">
    <source>
        <dbReference type="ARBA" id="ARBA00023298"/>
    </source>
</evidence>
<keyword evidence="6" id="KW-0245">EGF-like domain</keyword>
<feature type="disulfide bond" evidence="25">
    <location>
        <begin position="478"/>
        <end position="505"/>
    </location>
</feature>
<dbReference type="CDD" id="cd00112">
    <property type="entry name" value="LDLa"/>
    <property type="match status" value="1"/>
</dbReference>
<dbReference type="CDD" id="cd00033">
    <property type="entry name" value="CCP"/>
    <property type="match status" value="2"/>
</dbReference>
<dbReference type="Pfam" id="PF21330">
    <property type="entry name" value="Kazal_C7"/>
    <property type="match status" value="1"/>
</dbReference>
<dbReference type="FunFam" id="2.20.100.10:FF:000001">
    <property type="entry name" value="semaphorin-5A isoform X1"/>
    <property type="match status" value="1"/>
</dbReference>
<feature type="domain" description="Sushi" evidence="26">
    <location>
        <begin position="448"/>
        <end position="507"/>
    </location>
</feature>
<keyword evidence="17" id="KW-0472">Membrane</keyword>
<dbReference type="InterPro" id="IPR036055">
    <property type="entry name" value="LDL_receptor-like_sf"/>
</dbReference>
<dbReference type="SMART" id="SM00032">
    <property type="entry name" value="CCP"/>
    <property type="match status" value="2"/>
</dbReference>
<keyword evidence="15" id="KW-0180">Complement pathway</keyword>
<keyword evidence="8" id="KW-0399">Innate immunity</keyword>
<comment type="caution">
    <text evidence="25">Lacks conserved residue(s) required for the propagation of feature annotation.</text>
</comment>
<dbReference type="EMBL" id="WNTK01000003">
    <property type="protein sequence ID" value="KAG9488452.1"/>
    <property type="molecule type" value="Genomic_DNA"/>
</dbReference>
<feature type="disulfide bond" evidence="24">
    <location>
        <begin position="81"/>
        <end position="99"/>
    </location>
</feature>
<dbReference type="SMART" id="SM00457">
    <property type="entry name" value="MACPF"/>
    <property type="match status" value="1"/>
</dbReference>
<evidence type="ECO:0000256" key="21">
    <source>
        <dbReference type="ARBA" id="ARBA00073222"/>
    </source>
</evidence>
<keyword evidence="18 25" id="KW-1015">Disulfide bond</keyword>
<sequence>MCNNVAFIYYSQVTKVNCKWGSYGLWSECDGCSKMQTRRRAIEVYAQFGGLECTGNSYETQPCVATKGCPLEDGCGDRFRCFSGQCISKALVCNGDHDCEEDSSDEANCEKRHKVEANNDFSYDFYNSSWSYVKNTEEQVRSNYAGNKDVSRTFTASKEKSYQFLVIRNHVEVAQFINSNPEHLILAEPFWRELVNLPSVYDYTAYRKLIDRYGTHFLQSGSLGGEYEFRFYLDSQKVTQYGGSRKEVEGQAIVKGGEPKFTSALSYFSLDNPVANDQRYAAWAGSVTNLPSIIKFKLAPLYELVKDVPCYSVKRLYLKRAVEQYMDEDSSCRCKPCQNKGLPVVEGTKCVCHCKPYTHGSACEQGSLVQDDPGVIDGNWGCWTSWNTCTGSGGRRVRSRVCNNPPPAGGGKLCTGDSIESQKCEEDEILHLRTVEPHCFDIQILPTKFCAAPPPLENGYIQDDDGSHHAGKRIIYTCSSGYTLVGDPIAECNDDLQWQVNVMQCQRIMCSTPDLPSNVIAAPEKNSYEVGDKLRLSCPPGLDLDGPDVIQCSSSLMWNPGVKSIQCMKNEPAVTPKVDDSKCKPWEKIQDAKCTCKMPYECGKYTLTKDEDCTFPVKAERSCDSCRLWETCADKSDTCACREASTCEADGISICVLVNGKKQTLSECDTGILKCQGEEVAIVSTSPCDA</sequence>
<evidence type="ECO:0000256" key="6">
    <source>
        <dbReference type="ARBA" id="ARBA00022536"/>
    </source>
</evidence>
<gene>
    <name evidence="27" type="ORF">GDO78_007973</name>
</gene>
<dbReference type="InterPro" id="IPR036383">
    <property type="entry name" value="TSP1_rpt_sf"/>
</dbReference>
<protein>
    <recommendedName>
        <fullName evidence="21">Complement component C7</fullName>
    </recommendedName>
</protein>
<comment type="subcellular location">
    <subcellularLocation>
        <location evidence="2">Secreted</location>
    </subcellularLocation>
    <subcellularLocation>
        <location evidence="1">Target cell membrane</location>
        <topology evidence="1">Multi-pass membrane protein</topology>
    </subcellularLocation>
</comment>
<dbReference type="InterPro" id="IPR040729">
    <property type="entry name" value="Kazal_3"/>
</dbReference>
<keyword evidence="28" id="KW-1185">Reference proteome</keyword>
<dbReference type="InterPro" id="IPR000884">
    <property type="entry name" value="TSP1_rpt"/>
</dbReference>
<dbReference type="GO" id="GO:0005579">
    <property type="term" value="C:membrane attack complex"/>
    <property type="evidence" value="ECO:0007669"/>
    <property type="project" value="UniProtKB-KW"/>
</dbReference>
<evidence type="ECO:0000256" key="16">
    <source>
        <dbReference type="ARBA" id="ARBA00023058"/>
    </source>
</evidence>
<evidence type="ECO:0000256" key="19">
    <source>
        <dbReference type="ARBA" id="ARBA00023180"/>
    </source>
</evidence>
<dbReference type="GO" id="GO:0044218">
    <property type="term" value="C:other organism cell membrane"/>
    <property type="evidence" value="ECO:0007669"/>
    <property type="project" value="UniProtKB-KW"/>
</dbReference>
<dbReference type="SMART" id="SM00209">
    <property type="entry name" value="TSP1"/>
    <property type="match status" value="2"/>
</dbReference>
<dbReference type="PRINTS" id="PR01705">
    <property type="entry name" value="TSP1REPEAT"/>
</dbReference>
<keyword evidence="7" id="KW-1052">Target cell membrane</keyword>
<dbReference type="Pfam" id="PF18434">
    <property type="entry name" value="Kazal_3"/>
    <property type="match status" value="1"/>
</dbReference>
<dbReference type="InterPro" id="IPR048825">
    <property type="entry name" value="C7_KAZAL"/>
</dbReference>
<dbReference type="SUPFAM" id="SSF57424">
    <property type="entry name" value="LDL receptor-like module"/>
    <property type="match status" value="1"/>
</dbReference>
<keyword evidence="10" id="KW-0812">Transmembrane</keyword>
<dbReference type="SUPFAM" id="SSF82895">
    <property type="entry name" value="TSP-1 type 1 repeat"/>
    <property type="match status" value="2"/>
</dbReference>
<dbReference type="SUPFAM" id="SSF57535">
    <property type="entry name" value="Complement control module/SCR domain"/>
    <property type="match status" value="2"/>
</dbReference>
<keyword evidence="19" id="KW-0325">Glycoprotein</keyword>
<evidence type="ECO:0000256" key="8">
    <source>
        <dbReference type="ARBA" id="ARBA00022588"/>
    </source>
</evidence>
<evidence type="ECO:0000256" key="3">
    <source>
        <dbReference type="ARBA" id="ARBA00009214"/>
    </source>
</evidence>
<dbReference type="InterPro" id="IPR035976">
    <property type="entry name" value="Sushi/SCR/CCP_sf"/>
</dbReference>
<dbReference type="OrthoDB" id="504708at2759"/>
<dbReference type="Gene3D" id="2.10.70.10">
    <property type="entry name" value="Complement Module, domain 1"/>
    <property type="match status" value="2"/>
</dbReference>
<dbReference type="PROSITE" id="PS50068">
    <property type="entry name" value="LDLRA_2"/>
    <property type="match status" value="1"/>
</dbReference>
<dbReference type="PROSITE" id="PS50092">
    <property type="entry name" value="TSP1"/>
    <property type="match status" value="2"/>
</dbReference>
<dbReference type="Pfam" id="PF00090">
    <property type="entry name" value="TSP_1"/>
    <property type="match status" value="2"/>
</dbReference>
<proteinExistence type="inferred from homology"/>
<accession>A0A8J6KD10</accession>
<dbReference type="InterPro" id="IPR048831">
    <property type="entry name" value="C8A_B_C6_EGF-like"/>
</dbReference>